<proteinExistence type="predicted"/>
<feature type="domain" description="Cupin type-2" evidence="1">
    <location>
        <begin position="55"/>
        <end position="113"/>
    </location>
</feature>
<evidence type="ECO:0000313" key="2">
    <source>
        <dbReference type="EMBL" id="MBC3906531.1"/>
    </source>
</evidence>
<name>A0ABR6Z412_9BURK</name>
<evidence type="ECO:0000259" key="1">
    <source>
        <dbReference type="Pfam" id="PF07883"/>
    </source>
</evidence>
<dbReference type="Proteomes" id="UP000646911">
    <property type="component" value="Unassembled WGS sequence"/>
</dbReference>
<gene>
    <name evidence="2" type="ORF">H8L47_03000</name>
</gene>
<evidence type="ECO:0000313" key="3">
    <source>
        <dbReference type="Proteomes" id="UP000646911"/>
    </source>
</evidence>
<comment type="caution">
    <text evidence="2">The sequence shown here is derived from an EMBL/GenBank/DDBJ whole genome shotgun (WGS) entry which is preliminary data.</text>
</comment>
<dbReference type="RefSeq" id="WP_186951736.1">
    <property type="nucleotide sequence ID" value="NZ_JACOFX010000001.1"/>
</dbReference>
<reference evidence="2 3" key="1">
    <citation type="submission" date="2020-08" db="EMBL/GenBank/DDBJ databases">
        <title>Novel species isolated from subtropical streams in China.</title>
        <authorList>
            <person name="Lu H."/>
        </authorList>
    </citation>
    <scope>NUCLEOTIDE SEQUENCE [LARGE SCALE GENOMIC DNA]</scope>
    <source>
        <strain evidence="2 3">NL8W</strain>
    </source>
</reference>
<keyword evidence="3" id="KW-1185">Reference proteome</keyword>
<sequence>MKIESQKTYVALAADGMATVLAGGPAFWSLPESEIDAFGKHWLISEFSCDADWPNWEMHPHADEFVYLLSGLADFHIELDDVVQNIQVKAGEAVLVPKGRWHTAKVFAPCRMLFMTRGEGTQHKLVIKE</sequence>
<dbReference type="InterPro" id="IPR013096">
    <property type="entry name" value="Cupin_2"/>
</dbReference>
<dbReference type="InterPro" id="IPR011051">
    <property type="entry name" value="RmlC_Cupin_sf"/>
</dbReference>
<dbReference type="EMBL" id="JACOFX010000001">
    <property type="protein sequence ID" value="MBC3906531.1"/>
    <property type="molecule type" value="Genomic_DNA"/>
</dbReference>
<organism evidence="2 3">
    <name type="scientific">Undibacterium umbellatum</name>
    <dbReference type="NCBI Taxonomy" id="2762300"/>
    <lineage>
        <taxon>Bacteria</taxon>
        <taxon>Pseudomonadati</taxon>
        <taxon>Pseudomonadota</taxon>
        <taxon>Betaproteobacteria</taxon>
        <taxon>Burkholderiales</taxon>
        <taxon>Oxalobacteraceae</taxon>
        <taxon>Undibacterium</taxon>
    </lineage>
</organism>
<accession>A0ABR6Z412</accession>
<dbReference type="InterPro" id="IPR014710">
    <property type="entry name" value="RmlC-like_jellyroll"/>
</dbReference>
<dbReference type="Pfam" id="PF07883">
    <property type="entry name" value="Cupin_2"/>
    <property type="match status" value="1"/>
</dbReference>
<dbReference type="SUPFAM" id="SSF51182">
    <property type="entry name" value="RmlC-like cupins"/>
    <property type="match status" value="1"/>
</dbReference>
<protein>
    <submittedName>
        <fullName evidence="2">Cupin domain-containing protein</fullName>
    </submittedName>
</protein>
<dbReference type="Gene3D" id="2.60.120.10">
    <property type="entry name" value="Jelly Rolls"/>
    <property type="match status" value="1"/>
</dbReference>